<dbReference type="EMBL" id="MU825952">
    <property type="protein sequence ID" value="KAJ7381973.1"/>
    <property type="molecule type" value="Genomic_DNA"/>
</dbReference>
<proteinExistence type="predicted"/>
<organism evidence="1 2">
    <name type="scientific">Desmophyllum pertusum</name>
    <dbReference type="NCBI Taxonomy" id="174260"/>
    <lineage>
        <taxon>Eukaryota</taxon>
        <taxon>Metazoa</taxon>
        <taxon>Cnidaria</taxon>
        <taxon>Anthozoa</taxon>
        <taxon>Hexacorallia</taxon>
        <taxon>Scleractinia</taxon>
        <taxon>Caryophylliina</taxon>
        <taxon>Caryophylliidae</taxon>
        <taxon>Desmophyllum</taxon>
    </lineage>
</organism>
<dbReference type="GO" id="GO:0032259">
    <property type="term" value="P:methylation"/>
    <property type="evidence" value="ECO:0007669"/>
    <property type="project" value="UniProtKB-KW"/>
</dbReference>
<accession>A0A9X0D182</accession>
<comment type="caution">
    <text evidence="1">The sequence shown here is derived from an EMBL/GenBank/DDBJ whole genome shotgun (WGS) entry which is preliminary data.</text>
</comment>
<evidence type="ECO:0000313" key="2">
    <source>
        <dbReference type="Proteomes" id="UP001163046"/>
    </source>
</evidence>
<protein>
    <submittedName>
        <fullName evidence="1">tRNA methyltransferase 44</fullName>
        <ecNumber evidence="1">2.1.1.211</ecNumber>
    </submittedName>
</protein>
<gene>
    <name evidence="1" type="primary">TRMT44</name>
    <name evidence="1" type="ORF">OS493_037896</name>
</gene>
<dbReference type="GO" id="GO:0141101">
    <property type="term" value="F:tRNA(Ser) (uridine(44)-2'-O-)-methyltransferase activity"/>
    <property type="evidence" value="ECO:0007669"/>
    <property type="project" value="UniProtKB-EC"/>
</dbReference>
<reference evidence="1" key="1">
    <citation type="submission" date="2023-01" db="EMBL/GenBank/DDBJ databases">
        <title>Genome assembly of the deep-sea coral Lophelia pertusa.</title>
        <authorList>
            <person name="Herrera S."/>
            <person name="Cordes E."/>
        </authorList>
    </citation>
    <scope>NUCLEOTIDE SEQUENCE</scope>
    <source>
        <strain evidence="1">USNM1676648</strain>
        <tissue evidence="1">Polyp</tissue>
    </source>
</reference>
<dbReference type="AlphaFoldDB" id="A0A9X0D182"/>
<keyword evidence="1" id="KW-0489">Methyltransferase</keyword>
<dbReference type="EC" id="2.1.1.211" evidence="1"/>
<name>A0A9X0D182_9CNID</name>
<keyword evidence="2" id="KW-1185">Reference proteome</keyword>
<evidence type="ECO:0000313" key="1">
    <source>
        <dbReference type="EMBL" id="KAJ7381973.1"/>
    </source>
</evidence>
<dbReference type="Proteomes" id="UP001163046">
    <property type="component" value="Unassembled WGS sequence"/>
</dbReference>
<sequence>MILKRGCNVDAGNLPETLIMKRGGLQTSCNDKQSVEERVLVGSHCKHLQHQHNGICGEHQDRNSVDIHEQEFQQHGIITTVANNVLCNKDNFNTQTSSPGCNSDTCQVLSFTFQPRPSKESTRNCTTLDRSLKDHIVNTVARKLLGLPLASDKLASTSHTASEMDKQAATSAAGASKWQKGGELELSEVAELFEKSILLQLKNECGGLQTLLRNHYHLFKGQRVSHDTVILASRYFANKRTSYPSGRQNNFAE</sequence>
<keyword evidence="1" id="KW-0808">Transferase</keyword>
<dbReference type="OrthoDB" id="10047021at2759"/>